<dbReference type="OrthoDB" id="3440286at2759"/>
<evidence type="ECO:0000313" key="2">
    <source>
        <dbReference type="EMBL" id="OBT96366.1"/>
    </source>
</evidence>
<gene>
    <name evidence="2" type="ORF">VE01_05583</name>
</gene>
<dbReference type="Proteomes" id="UP000091956">
    <property type="component" value="Unassembled WGS sequence"/>
</dbReference>
<dbReference type="GeneID" id="28838969"/>
<dbReference type="STRING" id="342668.A0A1B8GKR6"/>
<feature type="compositionally biased region" description="Basic and acidic residues" evidence="1">
    <location>
        <begin position="491"/>
        <end position="502"/>
    </location>
</feature>
<protein>
    <submittedName>
        <fullName evidence="2">Uncharacterized protein</fullName>
    </submittedName>
</protein>
<evidence type="ECO:0000313" key="3">
    <source>
        <dbReference type="Proteomes" id="UP000091956"/>
    </source>
</evidence>
<reference evidence="3" key="2">
    <citation type="journal article" date="2018" name="Nat. Commun.">
        <title>Extreme sensitivity to ultraviolet light in the fungal pathogen causing white-nose syndrome of bats.</title>
        <authorList>
            <person name="Palmer J.M."/>
            <person name="Drees K.P."/>
            <person name="Foster J.T."/>
            <person name="Lindner D.L."/>
        </authorList>
    </citation>
    <scope>NUCLEOTIDE SEQUENCE [LARGE SCALE GENOMIC DNA]</scope>
    <source>
        <strain evidence="3">UAMH 10579</strain>
    </source>
</reference>
<dbReference type="RefSeq" id="XP_018130099.1">
    <property type="nucleotide sequence ID" value="XM_018275046.2"/>
</dbReference>
<dbReference type="AlphaFoldDB" id="A0A1B8GKR6"/>
<feature type="region of interest" description="Disordered" evidence="1">
    <location>
        <begin position="259"/>
        <end position="367"/>
    </location>
</feature>
<sequence>MGAPHVSVATISTCSTLVDYVQFKKWELTDCFSDVEQFQVSPSYAMGIIFNRPKGGYKNSRGITKKLSDIAPSVFLTCDKVRLECFNFGHGIVYEGCWVTYDDKIMCGSSMQKLPTGQSFSVLCEDRIFRKWFTKVLNGAYKEYDFDTLPPEFLKSLTSPKLPGSLASEMPAGSSPSAGLSIPNNQVVVPAQQGKRRLVLNFGQSRDWKTAVPGQQRAIPFTSLASTSSPAALVMAKVKAAHKAKADALLSNSSNVTDEVVAPTKPGSSLNHSPNQSAARDKVDKTTPVQDGSHAAGQATVKPSTTPQLSEKAATGMKRQNASPLTGSLDKRTKTGSAYQRQEVINIDSDDEDNAKPNLENSQLLSDTAQNQELMKEIESLKQSESRAVERANEALNRIEKLMQENTNLKLSEMRAVNRANEALGKLRAANRANEELGGNDGLVGQIEELMRENASLKMSALRLVDGTSKTMDKDGESTGGLKNEGGTQQIKKEDRAGQQKE</sequence>
<feature type="region of interest" description="Disordered" evidence="1">
    <location>
        <begin position="465"/>
        <end position="502"/>
    </location>
</feature>
<accession>A0A1B8GKR6</accession>
<proteinExistence type="predicted"/>
<organism evidence="2 3">
    <name type="scientific">Pseudogymnoascus verrucosus</name>
    <dbReference type="NCBI Taxonomy" id="342668"/>
    <lineage>
        <taxon>Eukaryota</taxon>
        <taxon>Fungi</taxon>
        <taxon>Dikarya</taxon>
        <taxon>Ascomycota</taxon>
        <taxon>Pezizomycotina</taxon>
        <taxon>Leotiomycetes</taxon>
        <taxon>Thelebolales</taxon>
        <taxon>Thelebolaceae</taxon>
        <taxon>Pseudogymnoascus</taxon>
    </lineage>
</organism>
<evidence type="ECO:0000256" key="1">
    <source>
        <dbReference type="SAM" id="MobiDB-lite"/>
    </source>
</evidence>
<reference evidence="2 3" key="1">
    <citation type="submission" date="2016-03" db="EMBL/GenBank/DDBJ databases">
        <title>Comparative genomics of Pseudogymnoascus destructans, the fungus causing white-nose syndrome of bats.</title>
        <authorList>
            <person name="Palmer J.M."/>
            <person name="Drees K.P."/>
            <person name="Foster J.T."/>
            <person name="Lindner D.L."/>
        </authorList>
    </citation>
    <scope>NUCLEOTIDE SEQUENCE [LARGE SCALE GENOMIC DNA]</scope>
    <source>
        <strain evidence="2 3">UAMH 10579</strain>
    </source>
</reference>
<name>A0A1B8GKR6_9PEZI</name>
<dbReference type="EMBL" id="KV460228">
    <property type="protein sequence ID" value="OBT96366.1"/>
    <property type="molecule type" value="Genomic_DNA"/>
</dbReference>
<feature type="compositionally biased region" description="Polar residues" evidence="1">
    <location>
        <begin position="266"/>
        <end position="278"/>
    </location>
</feature>
<keyword evidence="3" id="KW-1185">Reference proteome</keyword>